<evidence type="ECO:0000313" key="1">
    <source>
        <dbReference type="EMBL" id="EEQ11169.1"/>
    </source>
</evidence>
<organism evidence="1 2">
    <name type="scientific">Yersinia mollaretii (strain ATCC 43969 / DSM 18520 / CIP 103324 / CNY 7263 / WAIP 204)</name>
    <dbReference type="NCBI Taxonomy" id="349967"/>
    <lineage>
        <taxon>Bacteria</taxon>
        <taxon>Pseudomonadati</taxon>
        <taxon>Pseudomonadota</taxon>
        <taxon>Gammaproteobacteria</taxon>
        <taxon>Enterobacterales</taxon>
        <taxon>Yersiniaceae</taxon>
        <taxon>Yersinia</taxon>
    </lineage>
</organism>
<dbReference type="Proteomes" id="UP000003027">
    <property type="component" value="Unassembled WGS sequence"/>
</dbReference>
<reference evidence="1" key="1">
    <citation type="submission" date="2008-12" db="EMBL/GenBank/DDBJ databases">
        <title>Annotation of the Yersinia mollaretii ATCC 43969 genome.</title>
        <authorList>
            <person name="Read T.D."/>
            <person name="Akmal A."/>
            <person name="Bishop-Lilly K."/>
            <person name="Chen P.E."/>
            <person name="Cook C."/>
            <person name="Kiley M.P."/>
            <person name="Lentz S."/>
            <person name="Mateczun A."/>
            <person name="Nagarajan N."/>
            <person name="Nolan N."/>
            <person name="Osborne B.I."/>
            <person name="Pop M."/>
            <person name="Sozhamannan S."/>
            <person name="Stewart A.C."/>
            <person name="Sulakvelidze A."/>
            <person name="Thomason B."/>
            <person name="Willner K."/>
            <person name="Zwick M.E."/>
        </authorList>
    </citation>
    <scope>NUCLEOTIDE SEQUENCE [LARGE SCALE GENOMIC DNA]</scope>
    <source>
        <strain evidence="1">ATCC 43969</strain>
    </source>
</reference>
<dbReference type="EMBL" id="AALD02000011">
    <property type="protein sequence ID" value="EEQ11169.1"/>
    <property type="molecule type" value="Genomic_DNA"/>
</dbReference>
<evidence type="ECO:0000313" key="2">
    <source>
        <dbReference type="Proteomes" id="UP000003027"/>
    </source>
</evidence>
<sequence>MSQGLTAPTGAPAAYAAYDPNGTFPLGSALSVVCEGG</sequence>
<comment type="caution">
    <text evidence="1">The sequence shown here is derived from an EMBL/GenBank/DDBJ whole genome shotgun (WGS) entry which is preliminary data.</text>
</comment>
<keyword evidence="2" id="KW-1185">Reference proteome</keyword>
<accession>A0ABM9YB65</accession>
<gene>
    <name evidence="1" type="ORF">ymoll0001_26790</name>
</gene>
<proteinExistence type="predicted"/>
<protein>
    <submittedName>
        <fullName evidence="1">Uncharacterized protein</fullName>
    </submittedName>
</protein>
<name>A0ABM9YB65_YERMW</name>